<comment type="caution">
    <text evidence="2">The sequence shown here is derived from an EMBL/GenBank/DDBJ whole genome shotgun (WGS) entry which is preliminary data.</text>
</comment>
<evidence type="ECO:0000313" key="2">
    <source>
        <dbReference type="EMBL" id="KYG06569.1"/>
    </source>
</evidence>
<evidence type="ECO:0000313" key="4">
    <source>
        <dbReference type="Proteomes" id="UP000075604"/>
    </source>
</evidence>
<dbReference type="Proteomes" id="UP000075604">
    <property type="component" value="Unassembled WGS sequence"/>
</dbReference>
<reference evidence="3 4" key="1">
    <citation type="submission" date="2014-02" db="EMBL/GenBank/DDBJ databases">
        <title>The small core and large imbalanced accessory genome model reveals a collaborative survival strategy of Sorangium cellulosum strains in nature.</title>
        <authorList>
            <person name="Han K."/>
            <person name="Peng R."/>
            <person name="Blom J."/>
            <person name="Li Y.-Z."/>
        </authorList>
    </citation>
    <scope>NUCLEOTIDE SEQUENCE [LARGE SCALE GENOMIC DNA]</scope>
    <source>
        <strain evidence="2 3">So0007-03</strain>
        <strain evidence="1 4">So0157-18</strain>
    </source>
</reference>
<accession>A0A150TPF6</accession>
<organism evidence="2 3">
    <name type="scientific">Sorangium cellulosum</name>
    <name type="common">Polyangium cellulosum</name>
    <dbReference type="NCBI Taxonomy" id="56"/>
    <lineage>
        <taxon>Bacteria</taxon>
        <taxon>Pseudomonadati</taxon>
        <taxon>Myxococcota</taxon>
        <taxon>Polyangia</taxon>
        <taxon>Polyangiales</taxon>
        <taxon>Polyangiaceae</taxon>
        <taxon>Sorangium</taxon>
    </lineage>
</organism>
<dbReference type="EMBL" id="JELX01003359">
    <property type="protein sequence ID" value="KYF52452.1"/>
    <property type="molecule type" value="Genomic_DNA"/>
</dbReference>
<gene>
    <name evidence="1" type="ORF">BE04_50510</name>
    <name evidence="2" type="ORF">BE21_34040</name>
</gene>
<dbReference type="Proteomes" id="UP000075502">
    <property type="component" value="Unassembled WGS sequence"/>
</dbReference>
<dbReference type="AlphaFoldDB" id="A0A150TPF6"/>
<sequence>MSLGCSEDQLTIQPNSTYSEIVSGCGKSDVMTLEGGSWASLRERVAFELSCPANQIDVKIISSSLYGVTGCNKKLVYKYVLNAGIVIQSVQDTGGTGPADPAAMTK</sequence>
<protein>
    <recommendedName>
        <fullName evidence="5">Secreted protein</fullName>
    </recommendedName>
</protein>
<dbReference type="EMBL" id="JEME01001620">
    <property type="protein sequence ID" value="KYG06569.1"/>
    <property type="molecule type" value="Genomic_DNA"/>
</dbReference>
<evidence type="ECO:0008006" key="5">
    <source>
        <dbReference type="Google" id="ProtNLM"/>
    </source>
</evidence>
<name>A0A150TPF6_SORCE</name>
<evidence type="ECO:0000313" key="3">
    <source>
        <dbReference type="Proteomes" id="UP000075502"/>
    </source>
</evidence>
<evidence type="ECO:0000313" key="1">
    <source>
        <dbReference type="EMBL" id="KYF52452.1"/>
    </source>
</evidence>
<proteinExistence type="predicted"/>